<keyword evidence="3" id="KW-0813">Transport</keyword>
<evidence type="ECO:0000256" key="5">
    <source>
        <dbReference type="ARBA" id="ARBA00022692"/>
    </source>
</evidence>
<dbReference type="PANTHER" id="PTHR30026:SF21">
    <property type="entry name" value="SLR1270 PROTEIN"/>
    <property type="match status" value="1"/>
</dbReference>
<keyword evidence="8" id="KW-0175">Coiled coil</keyword>
<evidence type="ECO:0000256" key="8">
    <source>
        <dbReference type="SAM" id="Coils"/>
    </source>
</evidence>
<comment type="subcellular location">
    <subcellularLocation>
        <location evidence="1">Cell outer membrane</location>
    </subcellularLocation>
</comment>
<dbReference type="KEGG" id="cmp:Cha6605_1863"/>
<keyword evidence="10" id="KW-1185">Reference proteome</keyword>
<evidence type="ECO:0000256" key="6">
    <source>
        <dbReference type="ARBA" id="ARBA00023136"/>
    </source>
</evidence>
<dbReference type="Gene3D" id="1.20.1600.10">
    <property type="entry name" value="Outer membrane efflux proteins (OEP)"/>
    <property type="match status" value="1"/>
</dbReference>
<dbReference type="RefSeq" id="WP_015159145.1">
    <property type="nucleotide sequence ID" value="NC_019697.1"/>
</dbReference>
<dbReference type="HOGENOM" id="CLU_012817_7_0_3"/>
<dbReference type="GO" id="GO:1990281">
    <property type="term" value="C:efflux pump complex"/>
    <property type="evidence" value="ECO:0007669"/>
    <property type="project" value="TreeGrafter"/>
</dbReference>
<dbReference type="InterPro" id="IPR051906">
    <property type="entry name" value="TolC-like"/>
</dbReference>
<dbReference type="STRING" id="1173020.Cha6605_1863"/>
<keyword evidence="4" id="KW-1134">Transmembrane beta strand</keyword>
<protein>
    <submittedName>
        <fullName evidence="9">Outer membrane protein</fullName>
    </submittedName>
</protein>
<dbReference type="EMBL" id="CP003600">
    <property type="protein sequence ID" value="AFY92975.1"/>
    <property type="molecule type" value="Genomic_DNA"/>
</dbReference>
<dbReference type="Proteomes" id="UP000010366">
    <property type="component" value="Chromosome"/>
</dbReference>
<dbReference type="GO" id="GO:0009279">
    <property type="term" value="C:cell outer membrane"/>
    <property type="evidence" value="ECO:0007669"/>
    <property type="project" value="UniProtKB-SubCell"/>
</dbReference>
<name>K9UDR6_CHAP6</name>
<sequence>MPTLIKLIHILNRKSEPSQNILHQQTDLQTSCLPIKAGASSPNDSPQERLRQRQIAIGLQTIGAIIVLGLGGLGKIEPTQAKSLNLAGIDRGLLSVASHKIAPNSTRQTAIERLPQILAQTTPTTPTPNNNTKLQNNLNLPKTGNEVQITGNKSITLQQAIDIAFGNNREVQAARLTVNRSQVGIREAQAAQAVQVGLTSTVQNQGSPLIIGTQSQFGNSTSTNIQGSLQATYNILSAGRNQSSVRAAEEQVNFDRLDLVRIEQLVRGQVITAYYDLQAADSSVIINQAAVADATRSLSDAQLQEKAGVGTKFDILRAQVQLATANQDLTNAQGQQQTARKRIAQRLSVDNNTEFKAADTVRELGAWGYSLEESVVLAYKNRPEVKQQLTRRTISQQQQIVAAAADSAQVDLFANYTLGKSLTASTSAQDNYSIGAQLRWNFLDGGFARAGSNRERVNQEIFENQFTTTRNQIRFEVEQAYNSLGSNQKNIATSAQALQQAEESLKLARLRFQAGVGTQTDVIQAQTALARARGNRITAIIDYNRALSSLRVATLTGG</sequence>
<keyword evidence="6" id="KW-0472">Membrane</keyword>
<accession>K9UDR6</accession>
<organism evidence="9 10">
    <name type="scientific">Chamaesiphon minutus (strain ATCC 27169 / PCC 6605)</name>
    <dbReference type="NCBI Taxonomy" id="1173020"/>
    <lineage>
        <taxon>Bacteria</taxon>
        <taxon>Bacillati</taxon>
        <taxon>Cyanobacteriota</taxon>
        <taxon>Cyanophyceae</taxon>
        <taxon>Gomontiellales</taxon>
        <taxon>Chamaesiphonaceae</taxon>
        <taxon>Chamaesiphon</taxon>
    </lineage>
</organism>
<dbReference type="Pfam" id="PF02321">
    <property type="entry name" value="OEP"/>
    <property type="match status" value="2"/>
</dbReference>
<evidence type="ECO:0000313" key="10">
    <source>
        <dbReference type="Proteomes" id="UP000010366"/>
    </source>
</evidence>
<dbReference type="AlphaFoldDB" id="K9UDR6"/>
<evidence type="ECO:0000313" key="9">
    <source>
        <dbReference type="EMBL" id="AFY92975.1"/>
    </source>
</evidence>
<dbReference type="PANTHER" id="PTHR30026">
    <property type="entry name" value="OUTER MEMBRANE PROTEIN TOLC"/>
    <property type="match status" value="1"/>
</dbReference>
<evidence type="ECO:0000256" key="4">
    <source>
        <dbReference type="ARBA" id="ARBA00022452"/>
    </source>
</evidence>
<reference evidence="9 10" key="1">
    <citation type="submission" date="2012-05" db="EMBL/GenBank/DDBJ databases">
        <title>Finished chromosome of genome of Chamaesiphon sp. PCC 6605.</title>
        <authorList>
            <consortium name="US DOE Joint Genome Institute"/>
            <person name="Gugger M."/>
            <person name="Coursin T."/>
            <person name="Rippka R."/>
            <person name="Tandeau De Marsac N."/>
            <person name="Huntemann M."/>
            <person name="Wei C.-L."/>
            <person name="Han J."/>
            <person name="Detter J.C."/>
            <person name="Han C."/>
            <person name="Tapia R."/>
            <person name="Chen A."/>
            <person name="Kyrpides N."/>
            <person name="Mavromatis K."/>
            <person name="Markowitz V."/>
            <person name="Szeto E."/>
            <person name="Ivanova N."/>
            <person name="Pagani I."/>
            <person name="Pati A."/>
            <person name="Goodwin L."/>
            <person name="Nordberg H.P."/>
            <person name="Cantor M.N."/>
            <person name="Hua S.X."/>
            <person name="Woyke T."/>
            <person name="Kerfeld C.A."/>
        </authorList>
    </citation>
    <scope>NUCLEOTIDE SEQUENCE [LARGE SCALE GENOMIC DNA]</scope>
    <source>
        <strain evidence="10">ATCC 27169 / PCC 6605</strain>
    </source>
</reference>
<dbReference type="GO" id="GO:0015288">
    <property type="term" value="F:porin activity"/>
    <property type="evidence" value="ECO:0007669"/>
    <property type="project" value="TreeGrafter"/>
</dbReference>
<keyword evidence="7" id="KW-0998">Cell outer membrane</keyword>
<evidence type="ECO:0000256" key="3">
    <source>
        <dbReference type="ARBA" id="ARBA00022448"/>
    </source>
</evidence>
<dbReference type="OrthoDB" id="501974at2"/>
<comment type="similarity">
    <text evidence="2">Belongs to the outer membrane factor (OMF) (TC 1.B.17) family.</text>
</comment>
<evidence type="ECO:0000256" key="2">
    <source>
        <dbReference type="ARBA" id="ARBA00007613"/>
    </source>
</evidence>
<dbReference type="eggNOG" id="COG1538">
    <property type="taxonomic scope" value="Bacteria"/>
</dbReference>
<dbReference type="SUPFAM" id="SSF56954">
    <property type="entry name" value="Outer membrane efflux proteins (OEP)"/>
    <property type="match status" value="1"/>
</dbReference>
<proteinExistence type="inferred from homology"/>
<evidence type="ECO:0000256" key="7">
    <source>
        <dbReference type="ARBA" id="ARBA00023237"/>
    </source>
</evidence>
<dbReference type="InterPro" id="IPR003423">
    <property type="entry name" value="OMP_efflux"/>
</dbReference>
<gene>
    <name evidence="9" type="ORF">Cha6605_1863</name>
</gene>
<evidence type="ECO:0000256" key="1">
    <source>
        <dbReference type="ARBA" id="ARBA00004442"/>
    </source>
</evidence>
<keyword evidence="5" id="KW-0812">Transmembrane</keyword>
<dbReference type="GO" id="GO:0015562">
    <property type="term" value="F:efflux transmembrane transporter activity"/>
    <property type="evidence" value="ECO:0007669"/>
    <property type="project" value="InterPro"/>
</dbReference>
<feature type="coiled-coil region" evidence="8">
    <location>
        <begin position="315"/>
        <end position="342"/>
    </location>
</feature>